<feature type="chain" id="PRO_5041572069" evidence="1">
    <location>
        <begin position="19"/>
        <end position="41"/>
    </location>
</feature>
<name>A0A7W8GCQ1_9DEIO</name>
<dbReference type="AlphaFoldDB" id="A0A7W8GCQ1"/>
<evidence type="ECO:0000313" key="2">
    <source>
        <dbReference type="EMBL" id="MBB5233154.1"/>
    </source>
</evidence>
<keyword evidence="4" id="KW-1185">Reference proteome</keyword>
<dbReference type="EMBL" id="JACHFN010000022">
    <property type="protein sequence ID" value="MBB5236177.1"/>
    <property type="molecule type" value="Genomic_DNA"/>
</dbReference>
<gene>
    <name evidence="2" type="ORF">HNQ09_000571</name>
    <name evidence="3" type="ORF">HNQ09_003645</name>
</gene>
<sequence length="41" mass="4215">MKKLLMIPAALLVSTAAAAPKISAQSIIVNPAQPDLSVSVR</sequence>
<organism evidence="2 4">
    <name type="scientific">Deinococcus budaensis</name>
    <dbReference type="NCBI Taxonomy" id="1665626"/>
    <lineage>
        <taxon>Bacteria</taxon>
        <taxon>Thermotogati</taxon>
        <taxon>Deinococcota</taxon>
        <taxon>Deinococci</taxon>
        <taxon>Deinococcales</taxon>
        <taxon>Deinococcaceae</taxon>
        <taxon>Deinococcus</taxon>
    </lineage>
</organism>
<dbReference type="EMBL" id="JACHFN010000002">
    <property type="protein sequence ID" value="MBB5233154.1"/>
    <property type="molecule type" value="Genomic_DNA"/>
</dbReference>
<evidence type="ECO:0000256" key="1">
    <source>
        <dbReference type="SAM" id="SignalP"/>
    </source>
</evidence>
<proteinExistence type="predicted"/>
<feature type="signal peptide" evidence="1">
    <location>
        <begin position="1"/>
        <end position="18"/>
    </location>
</feature>
<accession>A0A7W8GCQ1</accession>
<evidence type="ECO:0000313" key="3">
    <source>
        <dbReference type="EMBL" id="MBB5236177.1"/>
    </source>
</evidence>
<reference evidence="2 4" key="1">
    <citation type="submission" date="2020-08" db="EMBL/GenBank/DDBJ databases">
        <title>Genomic Encyclopedia of Type Strains, Phase IV (KMG-IV): sequencing the most valuable type-strain genomes for metagenomic binning, comparative biology and taxonomic classification.</title>
        <authorList>
            <person name="Goeker M."/>
        </authorList>
    </citation>
    <scope>NUCLEOTIDE SEQUENCE [LARGE SCALE GENOMIC DNA]</scope>
    <source>
        <strain evidence="2 4">DSM 101791</strain>
    </source>
</reference>
<keyword evidence="1" id="KW-0732">Signal</keyword>
<comment type="caution">
    <text evidence="2">The sequence shown here is derived from an EMBL/GenBank/DDBJ whole genome shotgun (WGS) entry which is preliminary data.</text>
</comment>
<evidence type="ECO:0000313" key="4">
    <source>
        <dbReference type="Proteomes" id="UP000525389"/>
    </source>
</evidence>
<dbReference type="Proteomes" id="UP000525389">
    <property type="component" value="Unassembled WGS sequence"/>
</dbReference>
<protein>
    <submittedName>
        <fullName evidence="2">Uncharacterized protein</fullName>
    </submittedName>
</protein>
<feature type="non-terminal residue" evidence="2">
    <location>
        <position position="41"/>
    </location>
</feature>